<keyword evidence="4 7" id="KW-0238">DNA-binding</keyword>
<keyword evidence="3" id="KW-0805">Transcription regulation</keyword>
<evidence type="ECO:0000256" key="5">
    <source>
        <dbReference type="ARBA" id="ARBA00023163"/>
    </source>
</evidence>
<dbReference type="PROSITE" id="PS00658">
    <property type="entry name" value="FORK_HEAD_2"/>
    <property type="match status" value="1"/>
</dbReference>
<dbReference type="SMART" id="SM00240">
    <property type="entry name" value="FHA"/>
    <property type="match status" value="1"/>
</dbReference>
<dbReference type="PROSITE" id="PS00657">
    <property type="entry name" value="FORK_HEAD_1"/>
    <property type="match status" value="1"/>
</dbReference>
<dbReference type="GO" id="GO:0045893">
    <property type="term" value="P:positive regulation of DNA-templated transcription"/>
    <property type="evidence" value="ECO:0007669"/>
    <property type="project" value="UniProtKB-ARBA"/>
</dbReference>
<dbReference type="Pfam" id="PF00250">
    <property type="entry name" value="Forkhead"/>
    <property type="match status" value="1"/>
</dbReference>
<dbReference type="SUPFAM" id="SSF46785">
    <property type="entry name" value="Winged helix' DNA-binding domain"/>
    <property type="match status" value="1"/>
</dbReference>
<sequence length="677" mass="71477">MSSVTQDCIPPRGNGEMKIVKQETTAQQSINQTDPNDCSSGSNSSSGSNAAAVAQHLPGGGSLSATTTYQKPPSSSNNHPTTPHRSRRTSTSSPVSSPSPTPSTASVKLSNGAGKASASTTSAASVGGAIGGGGSIGCDGGTSSRSVPATTAMSGEASGIGLPGSNTANYHNFIGRLISKDNMLLISEDVIEVGRNSSKSQVDFHVGKNSFISRKHFIIQHDMNDEFTLFCLSKNGVFIDNVFHRKSGEPYKLPKLCSIRFPSTNIKIQFENLIDQANNGILVDLNEHTPVKIGTGPMGSIPLHAGSISGASIGGGGSMSLSGSGGSSGSGSAIGLGSSTSSSQIHYQNRGGKSPSSSVIYAPLKISIPSEHGATGAVGLLGDVSRGHTRGGAGGGGGGRASDMHVSGSGYPSPTGTISAANSCPTSPRQNVHDFAHYNSNHHHHHQHSTTSAVSNNNNNNNYSEFQAPATQALESDKPPYSYAQLIVQAISASPEKQLTLSGIYSFISKNYPYYRTGANKGWQNSIRHNLSLNRYFIKVPRSQDEPGKGSFWRIDPSSEMKLIDQSYRKRRQRGSQCFRSPFGMPRSAPVSPSYTDNSREGSPINEELLMSAPGSPGQNNSGYPPNNHDGSQQSSYQNQYTAYASAEHQQAEVYEEDEQLEYESDDYEPGNKRQKM</sequence>
<proteinExistence type="predicted"/>
<dbReference type="SMART" id="SM00339">
    <property type="entry name" value="FH"/>
    <property type="match status" value="1"/>
</dbReference>
<comment type="subcellular location">
    <subcellularLocation>
        <location evidence="1 7">Nucleus</location>
    </subcellularLocation>
</comment>
<dbReference type="CDD" id="cd20026">
    <property type="entry name" value="FH_FOXK"/>
    <property type="match status" value="1"/>
</dbReference>
<evidence type="ECO:0000259" key="9">
    <source>
        <dbReference type="PROSITE" id="PS50006"/>
    </source>
</evidence>
<feature type="region of interest" description="Disordered" evidence="8">
    <location>
        <begin position="388"/>
        <end position="464"/>
    </location>
</feature>
<feature type="compositionally biased region" description="Acidic residues" evidence="8">
    <location>
        <begin position="654"/>
        <end position="669"/>
    </location>
</feature>
<feature type="compositionally biased region" description="Gly residues" evidence="8">
    <location>
        <begin position="390"/>
        <end position="400"/>
    </location>
</feature>
<feature type="compositionally biased region" description="Low complexity" evidence="8">
    <location>
        <begin position="39"/>
        <end position="52"/>
    </location>
</feature>
<dbReference type="FunFam" id="1.10.10.10:FF:000030">
    <property type="entry name" value="Forkhead box protein K2"/>
    <property type="match status" value="1"/>
</dbReference>
<organism evidence="11 12">
    <name type="scientific">Anopheles dirus</name>
    <dbReference type="NCBI Taxonomy" id="7168"/>
    <lineage>
        <taxon>Eukaryota</taxon>
        <taxon>Metazoa</taxon>
        <taxon>Ecdysozoa</taxon>
        <taxon>Arthropoda</taxon>
        <taxon>Hexapoda</taxon>
        <taxon>Insecta</taxon>
        <taxon>Pterygota</taxon>
        <taxon>Neoptera</taxon>
        <taxon>Endopterygota</taxon>
        <taxon>Diptera</taxon>
        <taxon>Nematocera</taxon>
        <taxon>Culicoidea</taxon>
        <taxon>Culicidae</taxon>
        <taxon>Anophelinae</taxon>
        <taxon>Anopheles</taxon>
    </lineage>
</organism>
<feature type="compositionally biased region" description="Low complexity" evidence="8">
    <location>
        <begin position="89"/>
        <end position="126"/>
    </location>
</feature>
<reference evidence="11" key="2">
    <citation type="submission" date="2020-05" db="UniProtKB">
        <authorList>
            <consortium name="EnsemblMetazoa"/>
        </authorList>
    </citation>
    <scope>IDENTIFICATION</scope>
    <source>
        <strain evidence="11">WRAIR2</strain>
    </source>
</reference>
<feature type="compositionally biased region" description="Polar residues" evidence="8">
    <location>
        <begin position="410"/>
        <end position="430"/>
    </location>
</feature>
<dbReference type="PROSITE" id="PS50039">
    <property type="entry name" value="FORK_HEAD_3"/>
    <property type="match status" value="1"/>
</dbReference>
<dbReference type="AlphaFoldDB" id="A0A182NNN3"/>
<dbReference type="GO" id="GO:0000978">
    <property type="term" value="F:RNA polymerase II cis-regulatory region sequence-specific DNA binding"/>
    <property type="evidence" value="ECO:0007669"/>
    <property type="project" value="TreeGrafter"/>
</dbReference>
<feature type="domain" description="FHA" evidence="9">
    <location>
        <begin position="191"/>
        <end position="244"/>
    </location>
</feature>
<dbReference type="PANTHER" id="PTHR45881">
    <property type="entry name" value="CHECKPOINT SUPPRESSOR 1-LIKE, ISOFORM A-RELATED"/>
    <property type="match status" value="1"/>
</dbReference>
<dbReference type="InterPro" id="IPR036390">
    <property type="entry name" value="WH_DNA-bd_sf"/>
</dbReference>
<feature type="region of interest" description="Disordered" evidence="8">
    <location>
        <begin position="1"/>
        <end position="126"/>
    </location>
</feature>
<dbReference type="Gene3D" id="2.60.200.20">
    <property type="match status" value="1"/>
</dbReference>
<evidence type="ECO:0000256" key="1">
    <source>
        <dbReference type="ARBA" id="ARBA00004123"/>
    </source>
</evidence>
<evidence type="ECO:0000256" key="8">
    <source>
        <dbReference type="SAM" id="MobiDB-lite"/>
    </source>
</evidence>
<dbReference type="InterPro" id="IPR001766">
    <property type="entry name" value="Fork_head_dom"/>
</dbReference>
<feature type="DNA-binding region" description="Fork-head" evidence="7">
    <location>
        <begin position="478"/>
        <end position="574"/>
    </location>
</feature>
<evidence type="ECO:0000256" key="7">
    <source>
        <dbReference type="PROSITE-ProRule" id="PRU00089"/>
    </source>
</evidence>
<dbReference type="VEuPathDB" id="VectorBase:ADIR009268"/>
<keyword evidence="6 7" id="KW-0539">Nucleus</keyword>
<dbReference type="SUPFAM" id="SSF49879">
    <property type="entry name" value="SMAD/FHA domain"/>
    <property type="match status" value="1"/>
</dbReference>
<dbReference type="Gene3D" id="1.10.10.10">
    <property type="entry name" value="Winged helix-like DNA-binding domain superfamily/Winged helix DNA-binding domain"/>
    <property type="match status" value="1"/>
</dbReference>
<dbReference type="Proteomes" id="UP000075884">
    <property type="component" value="Unassembled WGS sequence"/>
</dbReference>
<accession>A0A182NNN3</accession>
<keyword evidence="2" id="KW-0217">Developmental protein</keyword>
<keyword evidence="5" id="KW-0804">Transcription</keyword>
<dbReference type="PROSITE" id="PS50006">
    <property type="entry name" value="FHA_DOMAIN"/>
    <property type="match status" value="1"/>
</dbReference>
<feature type="region of interest" description="Disordered" evidence="8">
    <location>
        <begin position="571"/>
        <end position="677"/>
    </location>
</feature>
<reference evidence="12" key="1">
    <citation type="submission" date="2013-03" db="EMBL/GenBank/DDBJ databases">
        <title>The Genome Sequence of Anopheles dirus WRAIR2.</title>
        <authorList>
            <consortium name="The Broad Institute Genomics Platform"/>
            <person name="Neafsey D.E."/>
            <person name="Walton C."/>
            <person name="Walker B."/>
            <person name="Young S.K."/>
            <person name="Zeng Q."/>
            <person name="Gargeya S."/>
            <person name="Fitzgerald M."/>
            <person name="Haas B."/>
            <person name="Abouelleil A."/>
            <person name="Allen A.W."/>
            <person name="Alvarado L."/>
            <person name="Arachchi H.M."/>
            <person name="Berlin A.M."/>
            <person name="Chapman S.B."/>
            <person name="Gainer-Dewar J."/>
            <person name="Goldberg J."/>
            <person name="Griggs A."/>
            <person name="Gujja S."/>
            <person name="Hansen M."/>
            <person name="Howarth C."/>
            <person name="Imamovic A."/>
            <person name="Ireland A."/>
            <person name="Larimer J."/>
            <person name="McCowan C."/>
            <person name="Murphy C."/>
            <person name="Pearson M."/>
            <person name="Poon T.W."/>
            <person name="Priest M."/>
            <person name="Roberts A."/>
            <person name="Saif S."/>
            <person name="Shea T."/>
            <person name="Sisk P."/>
            <person name="Sykes S."/>
            <person name="Wortman J."/>
            <person name="Nusbaum C."/>
            <person name="Birren B."/>
        </authorList>
    </citation>
    <scope>NUCLEOTIDE SEQUENCE [LARGE SCALE GENOMIC DNA]</scope>
    <source>
        <strain evidence="12">WRAIR2</strain>
    </source>
</reference>
<dbReference type="InterPro" id="IPR000253">
    <property type="entry name" value="FHA_dom"/>
</dbReference>
<dbReference type="InterPro" id="IPR018122">
    <property type="entry name" value="TF_fork_head_CS_1"/>
</dbReference>
<protein>
    <recommendedName>
        <fullName evidence="13">Fork-head domain-containing protein</fullName>
    </recommendedName>
</protein>
<dbReference type="InterPro" id="IPR008984">
    <property type="entry name" value="SMAD_FHA_dom_sf"/>
</dbReference>
<evidence type="ECO:0000256" key="6">
    <source>
        <dbReference type="ARBA" id="ARBA00023242"/>
    </source>
</evidence>
<feature type="compositionally biased region" description="Gly residues" evidence="8">
    <location>
        <begin position="319"/>
        <end position="334"/>
    </location>
</feature>
<evidence type="ECO:0000259" key="10">
    <source>
        <dbReference type="PROSITE" id="PS50039"/>
    </source>
</evidence>
<evidence type="ECO:0000256" key="2">
    <source>
        <dbReference type="ARBA" id="ARBA00022473"/>
    </source>
</evidence>
<name>A0A182NNN3_9DIPT</name>
<evidence type="ECO:0000256" key="3">
    <source>
        <dbReference type="ARBA" id="ARBA00023015"/>
    </source>
</evidence>
<feature type="compositionally biased region" description="Polar residues" evidence="8">
    <location>
        <begin position="617"/>
        <end position="643"/>
    </location>
</feature>
<feature type="region of interest" description="Disordered" evidence="8">
    <location>
        <begin position="319"/>
        <end position="356"/>
    </location>
</feature>
<evidence type="ECO:0000313" key="11">
    <source>
        <dbReference type="EnsemblMetazoa" id="ADIR009268-PA"/>
    </source>
</evidence>
<feature type="domain" description="Fork-head" evidence="10">
    <location>
        <begin position="478"/>
        <end position="574"/>
    </location>
</feature>
<evidence type="ECO:0008006" key="13">
    <source>
        <dbReference type="Google" id="ProtNLM"/>
    </source>
</evidence>
<feature type="compositionally biased region" description="Polar residues" evidence="8">
    <location>
        <begin position="22"/>
        <end position="38"/>
    </location>
</feature>
<dbReference type="EnsemblMetazoa" id="ADIR009268-RA">
    <property type="protein sequence ID" value="ADIR009268-PA"/>
    <property type="gene ID" value="ADIR009268"/>
</dbReference>
<feature type="compositionally biased region" description="Low complexity" evidence="8">
    <location>
        <begin position="72"/>
        <end position="81"/>
    </location>
</feature>
<keyword evidence="12" id="KW-1185">Reference proteome</keyword>
<dbReference type="InterPro" id="IPR030456">
    <property type="entry name" value="TF_fork_head_CS_2"/>
</dbReference>
<dbReference type="GO" id="GO:0005634">
    <property type="term" value="C:nucleus"/>
    <property type="evidence" value="ECO:0007669"/>
    <property type="project" value="UniProtKB-SubCell"/>
</dbReference>
<evidence type="ECO:0000256" key="4">
    <source>
        <dbReference type="ARBA" id="ARBA00023125"/>
    </source>
</evidence>
<evidence type="ECO:0000313" key="12">
    <source>
        <dbReference type="Proteomes" id="UP000075884"/>
    </source>
</evidence>
<dbReference type="PRINTS" id="PR00053">
    <property type="entry name" value="FORKHEAD"/>
</dbReference>
<dbReference type="Pfam" id="PF00498">
    <property type="entry name" value="FHA"/>
    <property type="match status" value="1"/>
</dbReference>
<dbReference type="InterPro" id="IPR036388">
    <property type="entry name" value="WH-like_DNA-bd_sf"/>
</dbReference>
<dbReference type="PANTHER" id="PTHR45881:SF7">
    <property type="entry name" value="CHECKPOINT SUPPRESSOR 1-LIKE, ISOFORM A-RELATED"/>
    <property type="match status" value="1"/>
</dbReference>
<dbReference type="GO" id="GO:0000981">
    <property type="term" value="F:DNA-binding transcription factor activity, RNA polymerase II-specific"/>
    <property type="evidence" value="ECO:0007669"/>
    <property type="project" value="TreeGrafter"/>
</dbReference>
<dbReference type="STRING" id="7168.A0A182NNN3"/>